<sequence length="509" mass="54939">MPKRAKSPEFFKDSDLFVVFQPWPLSPIWEIKNDSPREFCRWIAHIIGSDKVLAMHHMPKAPNAVLLEVQTGNWNKEFLLGRHEWSTMLKKPDARQMDCRSSIFHSCYSTFRAAEKAGKSSLSSMTCTSANKHPVVSGWKRVSAEDDWFDEPTDTTFARPYPIPTWCDVPEVDPTRKKLARPIAQSIKPAPLKKEPKIVPGSEGYLQAKAKQDGGVPAPRNVVPGSARPQAQMTKGARANIKPSQTNKIPQAASSSPANVVPNPRGAWDAGPAHATTVGDAWNDTRPKDMFPSMTPAARPARAPPGPWGKRPPMATPPVTTDAPSVPPGLPTPVTWKTVNPPNQCKAAAPSPSGAGARDNDADNLVGRMNKLDLDMPRVSSSSSSDSYDSPSVPHIIAASSIDDMDEENEWEGNYVLPGGGDITKKEADNPAPVNEFSDLLFLPQAKTDDIGCEIHGVGNKLCKPGICMGHPKNRRKGKGAKRTQGVAGGAGNRGRGRADRGGSAQACK</sequence>
<proteinExistence type="predicted"/>
<dbReference type="OrthoDB" id="3243413at2759"/>
<dbReference type="AlphaFoldDB" id="A0A0D7AHV9"/>
<evidence type="ECO:0000313" key="3">
    <source>
        <dbReference type="Proteomes" id="UP000054144"/>
    </source>
</evidence>
<gene>
    <name evidence="2" type="ORF">FISHEDRAFT_56613</name>
</gene>
<evidence type="ECO:0000313" key="2">
    <source>
        <dbReference type="EMBL" id="KIY51460.1"/>
    </source>
</evidence>
<accession>A0A0D7AHV9</accession>
<feature type="compositionally biased region" description="Low complexity" evidence="1">
    <location>
        <begin position="347"/>
        <end position="357"/>
    </location>
</feature>
<evidence type="ECO:0000256" key="1">
    <source>
        <dbReference type="SAM" id="MobiDB-lite"/>
    </source>
</evidence>
<protein>
    <submittedName>
        <fullName evidence="2">Uncharacterized protein</fullName>
    </submittedName>
</protein>
<dbReference type="Proteomes" id="UP000054144">
    <property type="component" value="Unassembled WGS sequence"/>
</dbReference>
<feature type="compositionally biased region" description="Polar residues" evidence="1">
    <location>
        <begin position="242"/>
        <end position="258"/>
    </location>
</feature>
<name>A0A0D7AHV9_9AGAR</name>
<feature type="region of interest" description="Disordered" evidence="1">
    <location>
        <begin position="472"/>
        <end position="509"/>
    </location>
</feature>
<feature type="region of interest" description="Disordered" evidence="1">
    <location>
        <begin position="210"/>
        <end position="363"/>
    </location>
</feature>
<dbReference type="EMBL" id="KN881650">
    <property type="protein sequence ID" value="KIY51460.1"/>
    <property type="molecule type" value="Genomic_DNA"/>
</dbReference>
<organism evidence="2 3">
    <name type="scientific">Fistulina hepatica ATCC 64428</name>
    <dbReference type="NCBI Taxonomy" id="1128425"/>
    <lineage>
        <taxon>Eukaryota</taxon>
        <taxon>Fungi</taxon>
        <taxon>Dikarya</taxon>
        <taxon>Basidiomycota</taxon>
        <taxon>Agaricomycotina</taxon>
        <taxon>Agaricomycetes</taxon>
        <taxon>Agaricomycetidae</taxon>
        <taxon>Agaricales</taxon>
        <taxon>Fistulinaceae</taxon>
        <taxon>Fistulina</taxon>
    </lineage>
</organism>
<feature type="compositionally biased region" description="Basic residues" evidence="1">
    <location>
        <begin position="472"/>
        <end position="482"/>
    </location>
</feature>
<reference evidence="2 3" key="1">
    <citation type="journal article" date="2015" name="Fungal Genet. Biol.">
        <title>Evolution of novel wood decay mechanisms in Agaricales revealed by the genome sequences of Fistulina hepatica and Cylindrobasidium torrendii.</title>
        <authorList>
            <person name="Floudas D."/>
            <person name="Held B.W."/>
            <person name="Riley R."/>
            <person name="Nagy L.G."/>
            <person name="Koehler G."/>
            <person name="Ransdell A.S."/>
            <person name="Younus H."/>
            <person name="Chow J."/>
            <person name="Chiniquy J."/>
            <person name="Lipzen A."/>
            <person name="Tritt A."/>
            <person name="Sun H."/>
            <person name="Haridas S."/>
            <person name="LaButti K."/>
            <person name="Ohm R.A."/>
            <person name="Kues U."/>
            <person name="Blanchette R.A."/>
            <person name="Grigoriev I.V."/>
            <person name="Minto R.E."/>
            <person name="Hibbett D.S."/>
        </authorList>
    </citation>
    <scope>NUCLEOTIDE SEQUENCE [LARGE SCALE GENOMIC DNA]</scope>
    <source>
        <strain evidence="2 3">ATCC 64428</strain>
    </source>
</reference>
<keyword evidence="3" id="KW-1185">Reference proteome</keyword>